<feature type="region of interest" description="Disordered" evidence="6">
    <location>
        <begin position="147"/>
        <end position="185"/>
    </location>
</feature>
<dbReference type="Pfam" id="PF00072">
    <property type="entry name" value="Response_reg"/>
    <property type="match status" value="1"/>
</dbReference>
<dbReference type="SUPFAM" id="SSF52172">
    <property type="entry name" value="CheY-like"/>
    <property type="match status" value="1"/>
</dbReference>
<evidence type="ECO:0000256" key="5">
    <source>
        <dbReference type="PROSITE-ProRule" id="PRU00169"/>
    </source>
</evidence>
<dbReference type="PROSITE" id="PS50110">
    <property type="entry name" value="RESPONSE_REGULATORY"/>
    <property type="match status" value="1"/>
</dbReference>
<evidence type="ECO:0000313" key="9">
    <source>
        <dbReference type="EMBL" id="NYJ78310.1"/>
    </source>
</evidence>
<feature type="modified residue" description="4-aspartylphosphate" evidence="5">
    <location>
        <position position="63"/>
    </location>
</feature>
<dbReference type="SMART" id="SM00421">
    <property type="entry name" value="HTH_LUXR"/>
    <property type="match status" value="1"/>
</dbReference>
<dbReference type="InterPro" id="IPR001789">
    <property type="entry name" value="Sig_transdc_resp-reg_receiver"/>
</dbReference>
<dbReference type="PROSITE" id="PS00622">
    <property type="entry name" value="HTH_LUXR_1"/>
    <property type="match status" value="1"/>
</dbReference>
<proteinExistence type="predicted"/>
<dbReference type="PRINTS" id="PR00038">
    <property type="entry name" value="HTHLUXR"/>
</dbReference>
<evidence type="ECO:0000256" key="3">
    <source>
        <dbReference type="ARBA" id="ARBA00023125"/>
    </source>
</evidence>
<reference evidence="9 10" key="1">
    <citation type="submission" date="2020-07" db="EMBL/GenBank/DDBJ databases">
        <title>Sequencing the genomes of 1000 actinobacteria strains.</title>
        <authorList>
            <person name="Klenk H.-P."/>
        </authorList>
    </citation>
    <scope>NUCLEOTIDE SEQUENCE [LARGE SCALE GENOMIC DNA]</scope>
    <source>
        <strain evidence="9 10">DSM 15475</strain>
    </source>
</reference>
<sequence length="252" mass="25910">MMGSVEPTRPLRVVLADDHASIRAGLRLLLDTADDIEVIGEAADGAAAVRQVQALRPDVVIMDARMPGTDGISATRQIVGAGACEVLMLTTFDLDEVVFGALRAGAAGFLLKSAEPRELLEAIRRVGAGDGVVAPEVTRKLLRAFADTGDDSRGDPRGDGGAGGHGLTGPSAGPGRATLPAPGSRPLAEVLTPREIDVLGALGRGLSNAQIAEELVISLATVKTHVSSVLAKLHLNSRMQAAILAREAGLAQ</sequence>
<dbReference type="GO" id="GO:0000160">
    <property type="term" value="P:phosphorelay signal transduction system"/>
    <property type="evidence" value="ECO:0007669"/>
    <property type="project" value="InterPro"/>
</dbReference>
<dbReference type="Pfam" id="PF00196">
    <property type="entry name" value="GerE"/>
    <property type="match status" value="1"/>
</dbReference>
<dbReference type="InterPro" id="IPR016032">
    <property type="entry name" value="Sig_transdc_resp-reg_C-effctor"/>
</dbReference>
<evidence type="ECO:0000256" key="4">
    <source>
        <dbReference type="ARBA" id="ARBA00023163"/>
    </source>
</evidence>
<comment type="caution">
    <text evidence="9">The sequence shown here is derived from an EMBL/GenBank/DDBJ whole genome shotgun (WGS) entry which is preliminary data.</text>
</comment>
<keyword evidence="2" id="KW-0805">Transcription regulation</keyword>
<dbReference type="Proteomes" id="UP000535437">
    <property type="component" value="Unassembled WGS sequence"/>
</dbReference>
<feature type="domain" description="Response regulatory" evidence="8">
    <location>
        <begin position="12"/>
        <end position="127"/>
    </location>
</feature>
<dbReference type="InterPro" id="IPR058245">
    <property type="entry name" value="NreC/VraR/RcsB-like_REC"/>
</dbReference>
<dbReference type="RefSeq" id="WP_179541669.1">
    <property type="nucleotide sequence ID" value="NZ_BAAALL010000011.1"/>
</dbReference>
<gene>
    <name evidence="9" type="ORF">HNR09_001721</name>
</gene>
<dbReference type="CDD" id="cd17535">
    <property type="entry name" value="REC_NarL-like"/>
    <property type="match status" value="1"/>
</dbReference>
<dbReference type="PROSITE" id="PS50043">
    <property type="entry name" value="HTH_LUXR_2"/>
    <property type="match status" value="1"/>
</dbReference>
<evidence type="ECO:0000313" key="10">
    <source>
        <dbReference type="Proteomes" id="UP000535437"/>
    </source>
</evidence>
<dbReference type="EMBL" id="JACCFY010000001">
    <property type="protein sequence ID" value="NYJ78310.1"/>
    <property type="molecule type" value="Genomic_DNA"/>
</dbReference>
<dbReference type="InterPro" id="IPR011006">
    <property type="entry name" value="CheY-like_superfamily"/>
</dbReference>
<feature type="domain" description="HTH luxR-type" evidence="7">
    <location>
        <begin position="184"/>
        <end position="249"/>
    </location>
</feature>
<evidence type="ECO:0000256" key="1">
    <source>
        <dbReference type="ARBA" id="ARBA00022553"/>
    </source>
</evidence>
<keyword evidence="10" id="KW-1185">Reference proteome</keyword>
<dbReference type="SMART" id="SM00448">
    <property type="entry name" value="REC"/>
    <property type="match status" value="1"/>
</dbReference>
<protein>
    <submittedName>
        <fullName evidence="9">DNA-binding NarL/FixJ family response regulator</fullName>
    </submittedName>
</protein>
<dbReference type="GO" id="GO:0006355">
    <property type="term" value="P:regulation of DNA-templated transcription"/>
    <property type="evidence" value="ECO:0007669"/>
    <property type="project" value="InterPro"/>
</dbReference>
<evidence type="ECO:0000256" key="2">
    <source>
        <dbReference type="ARBA" id="ARBA00023015"/>
    </source>
</evidence>
<accession>A0A7Z0GLV4</accession>
<dbReference type="SUPFAM" id="SSF46894">
    <property type="entry name" value="C-terminal effector domain of the bipartite response regulators"/>
    <property type="match status" value="1"/>
</dbReference>
<dbReference type="PANTHER" id="PTHR43214">
    <property type="entry name" value="TWO-COMPONENT RESPONSE REGULATOR"/>
    <property type="match status" value="1"/>
</dbReference>
<keyword evidence="1 5" id="KW-0597">Phosphoprotein</keyword>
<dbReference type="Gene3D" id="3.40.50.2300">
    <property type="match status" value="1"/>
</dbReference>
<dbReference type="PANTHER" id="PTHR43214:SF24">
    <property type="entry name" value="TRANSCRIPTIONAL REGULATORY PROTEIN NARL-RELATED"/>
    <property type="match status" value="1"/>
</dbReference>
<dbReference type="InterPro" id="IPR000792">
    <property type="entry name" value="Tscrpt_reg_LuxR_C"/>
</dbReference>
<dbReference type="AlphaFoldDB" id="A0A7Z0GLV4"/>
<evidence type="ECO:0000259" key="7">
    <source>
        <dbReference type="PROSITE" id="PS50043"/>
    </source>
</evidence>
<organism evidence="9 10">
    <name type="scientific">Nesterenkonia xinjiangensis</name>
    <dbReference type="NCBI Taxonomy" id="225327"/>
    <lineage>
        <taxon>Bacteria</taxon>
        <taxon>Bacillati</taxon>
        <taxon>Actinomycetota</taxon>
        <taxon>Actinomycetes</taxon>
        <taxon>Micrococcales</taxon>
        <taxon>Micrococcaceae</taxon>
        <taxon>Nesterenkonia</taxon>
    </lineage>
</organism>
<keyword evidence="4" id="KW-0804">Transcription</keyword>
<dbReference type="GO" id="GO:0003677">
    <property type="term" value="F:DNA binding"/>
    <property type="evidence" value="ECO:0007669"/>
    <property type="project" value="UniProtKB-KW"/>
</dbReference>
<evidence type="ECO:0000259" key="8">
    <source>
        <dbReference type="PROSITE" id="PS50110"/>
    </source>
</evidence>
<dbReference type="InterPro" id="IPR039420">
    <property type="entry name" value="WalR-like"/>
</dbReference>
<dbReference type="CDD" id="cd06170">
    <property type="entry name" value="LuxR_C_like"/>
    <property type="match status" value="1"/>
</dbReference>
<name>A0A7Z0GLV4_9MICC</name>
<keyword evidence="3 9" id="KW-0238">DNA-binding</keyword>
<evidence type="ECO:0000256" key="6">
    <source>
        <dbReference type="SAM" id="MobiDB-lite"/>
    </source>
</evidence>